<dbReference type="Proteomes" id="UP001055811">
    <property type="component" value="Linkage Group LG05"/>
</dbReference>
<dbReference type="EMBL" id="CM042013">
    <property type="protein sequence ID" value="KAI3739430.1"/>
    <property type="molecule type" value="Genomic_DNA"/>
</dbReference>
<organism evidence="1 2">
    <name type="scientific">Cichorium intybus</name>
    <name type="common">Chicory</name>
    <dbReference type="NCBI Taxonomy" id="13427"/>
    <lineage>
        <taxon>Eukaryota</taxon>
        <taxon>Viridiplantae</taxon>
        <taxon>Streptophyta</taxon>
        <taxon>Embryophyta</taxon>
        <taxon>Tracheophyta</taxon>
        <taxon>Spermatophyta</taxon>
        <taxon>Magnoliopsida</taxon>
        <taxon>eudicotyledons</taxon>
        <taxon>Gunneridae</taxon>
        <taxon>Pentapetalae</taxon>
        <taxon>asterids</taxon>
        <taxon>campanulids</taxon>
        <taxon>Asterales</taxon>
        <taxon>Asteraceae</taxon>
        <taxon>Cichorioideae</taxon>
        <taxon>Cichorieae</taxon>
        <taxon>Cichoriinae</taxon>
        <taxon>Cichorium</taxon>
    </lineage>
</organism>
<gene>
    <name evidence="1" type="ORF">L2E82_29834</name>
</gene>
<accession>A0ACB9CZ20</accession>
<name>A0ACB9CZ20_CICIN</name>
<proteinExistence type="predicted"/>
<evidence type="ECO:0000313" key="1">
    <source>
        <dbReference type="EMBL" id="KAI3739430.1"/>
    </source>
</evidence>
<sequence>MRPSKLHPFGQQIQESLYVSISKALSLTSNIKQLHKIHSLLITSGLDRTVFFSGKLITKYAQLRDPNSCSSIFITVSPTNNVYQWNTIIRAMTHNGLFIQALNHYTKMRVLNIKPDTFTFPSVINSCAGSGQFETAKLVHEHVLELGFQSDIYIGNALIDMYARFSALEKARQVFEEMPKRDVVSWNSLVSGYTAHEEWEKAFKTFYQSRTAGLIPDSFMISSVLPAFSGLNAIIEGQIVHGLTVKLGIHINTRVCNSLLSMYLKSNKLEECHKVFNEIAIKDTITWNTVISGYSQAGLYQESIVLFMEMLNKHKPDLLTVTSVLQACSHIHDLKSGKFVHNYMVINGYERDITASNILINMYAKCGHMTPAREIFDKMKTRDLTSWNSLINGFIKASQYEKAMETFASMKMDMKPDFVTYVTVLPMCTLLTSLKLAKELHCETIKMGFDSTSIVRNTLIDVYAKCGKMEDALNEFENMKDRDIVTWNTIISACSHLEEYKLGFKMISRMRNEGILPNTATILSILPLCSNYGAKRQVIRAW</sequence>
<keyword evidence="2" id="KW-1185">Reference proteome</keyword>
<comment type="caution">
    <text evidence="1">The sequence shown here is derived from an EMBL/GenBank/DDBJ whole genome shotgun (WGS) entry which is preliminary data.</text>
</comment>
<reference evidence="1 2" key="2">
    <citation type="journal article" date="2022" name="Mol. Ecol. Resour.">
        <title>The genomes of chicory, endive, great burdock and yacon provide insights into Asteraceae paleo-polyploidization history and plant inulin production.</title>
        <authorList>
            <person name="Fan W."/>
            <person name="Wang S."/>
            <person name="Wang H."/>
            <person name="Wang A."/>
            <person name="Jiang F."/>
            <person name="Liu H."/>
            <person name="Zhao H."/>
            <person name="Xu D."/>
            <person name="Zhang Y."/>
        </authorList>
    </citation>
    <scope>NUCLEOTIDE SEQUENCE [LARGE SCALE GENOMIC DNA]</scope>
    <source>
        <strain evidence="2">cv. Punajuju</strain>
        <tissue evidence="1">Leaves</tissue>
    </source>
</reference>
<reference evidence="2" key="1">
    <citation type="journal article" date="2022" name="Mol. Ecol. Resour.">
        <title>The genomes of chicory, endive, great burdock and yacon provide insights into Asteraceae palaeo-polyploidization history and plant inulin production.</title>
        <authorList>
            <person name="Fan W."/>
            <person name="Wang S."/>
            <person name="Wang H."/>
            <person name="Wang A."/>
            <person name="Jiang F."/>
            <person name="Liu H."/>
            <person name="Zhao H."/>
            <person name="Xu D."/>
            <person name="Zhang Y."/>
        </authorList>
    </citation>
    <scope>NUCLEOTIDE SEQUENCE [LARGE SCALE GENOMIC DNA]</scope>
    <source>
        <strain evidence="2">cv. Punajuju</strain>
    </source>
</reference>
<evidence type="ECO:0000313" key="2">
    <source>
        <dbReference type="Proteomes" id="UP001055811"/>
    </source>
</evidence>
<protein>
    <submittedName>
        <fullName evidence="1">Uncharacterized protein</fullName>
    </submittedName>
</protein>